<reference evidence="5" key="1">
    <citation type="submission" date="2020-10" db="EMBL/GenBank/DDBJ databases">
        <authorList>
            <person name="Gilroy R."/>
        </authorList>
    </citation>
    <scope>NUCLEOTIDE SEQUENCE</scope>
    <source>
        <strain evidence="5">1063</strain>
    </source>
</reference>
<dbReference type="PRINTS" id="PR00032">
    <property type="entry name" value="HTHARAC"/>
</dbReference>
<dbReference type="InterPro" id="IPR018060">
    <property type="entry name" value="HTH_AraC"/>
</dbReference>
<comment type="caution">
    <text evidence="5">The sequence shown here is derived from an EMBL/GenBank/DDBJ whole genome shotgun (WGS) entry which is preliminary data.</text>
</comment>
<name>A0A9D1HT26_9FIRM</name>
<evidence type="ECO:0000256" key="1">
    <source>
        <dbReference type="ARBA" id="ARBA00023015"/>
    </source>
</evidence>
<keyword evidence="2" id="KW-0238">DNA-binding</keyword>
<evidence type="ECO:0000256" key="2">
    <source>
        <dbReference type="ARBA" id="ARBA00023125"/>
    </source>
</evidence>
<dbReference type="InterPro" id="IPR020449">
    <property type="entry name" value="Tscrpt_reg_AraC-type_HTH"/>
</dbReference>
<organism evidence="5 6">
    <name type="scientific">Candidatus Limadaptatus stercorigallinarum</name>
    <dbReference type="NCBI Taxonomy" id="2840845"/>
    <lineage>
        <taxon>Bacteria</taxon>
        <taxon>Bacillati</taxon>
        <taxon>Bacillota</taxon>
        <taxon>Clostridia</taxon>
        <taxon>Eubacteriales</taxon>
        <taxon>Candidatus Limadaptatus</taxon>
    </lineage>
</organism>
<dbReference type="Pfam" id="PF12833">
    <property type="entry name" value="HTH_18"/>
    <property type="match status" value="1"/>
</dbReference>
<dbReference type="PANTHER" id="PTHR46796">
    <property type="entry name" value="HTH-TYPE TRANSCRIPTIONAL ACTIVATOR RHAS-RELATED"/>
    <property type="match status" value="1"/>
</dbReference>
<dbReference type="PROSITE" id="PS00041">
    <property type="entry name" value="HTH_ARAC_FAMILY_1"/>
    <property type="match status" value="1"/>
</dbReference>
<keyword evidence="3" id="KW-0804">Transcription</keyword>
<dbReference type="Gene3D" id="1.10.10.60">
    <property type="entry name" value="Homeodomain-like"/>
    <property type="match status" value="2"/>
</dbReference>
<dbReference type="EMBL" id="DVMN01000017">
    <property type="protein sequence ID" value="HIU20835.1"/>
    <property type="molecule type" value="Genomic_DNA"/>
</dbReference>
<dbReference type="SUPFAM" id="SSF46689">
    <property type="entry name" value="Homeodomain-like"/>
    <property type="match status" value="2"/>
</dbReference>
<keyword evidence="1" id="KW-0805">Transcription regulation</keyword>
<sequence length="248" mass="27623">MNEKPYGIEIAPTDGDPVFAQRETGVTHTPYETEKVFYSCIRAGDAEGVKKFFGDYLAQGIVVGRMSADPLMQMKYFAVCCVTLACRYAILGGLEESEAFNFSDECIRRVDAMKDGEEIMSFLMRRACDLAERVGGAGPAADVPPPVRKCLNRISRNLHGKITLSELAEHCGLSRDYLSLLFRKSVGCSVSRYVTRRKLEAAKAMLSEGYSVGTVAYLFGFSSESHFIKRFREEYGVTPAKWRGKDAR</sequence>
<gene>
    <name evidence="5" type="ORF">IAD51_01135</name>
</gene>
<dbReference type="PROSITE" id="PS01124">
    <property type="entry name" value="HTH_ARAC_FAMILY_2"/>
    <property type="match status" value="1"/>
</dbReference>
<dbReference type="InterPro" id="IPR009057">
    <property type="entry name" value="Homeodomain-like_sf"/>
</dbReference>
<accession>A0A9D1HT26</accession>
<dbReference type="Proteomes" id="UP000824088">
    <property type="component" value="Unassembled WGS sequence"/>
</dbReference>
<dbReference type="SMART" id="SM00342">
    <property type="entry name" value="HTH_ARAC"/>
    <property type="match status" value="1"/>
</dbReference>
<proteinExistence type="predicted"/>
<evidence type="ECO:0000313" key="5">
    <source>
        <dbReference type="EMBL" id="HIU20835.1"/>
    </source>
</evidence>
<protein>
    <submittedName>
        <fullName evidence="5">Helix-turn-helix transcriptional regulator</fullName>
    </submittedName>
</protein>
<evidence type="ECO:0000256" key="3">
    <source>
        <dbReference type="ARBA" id="ARBA00023163"/>
    </source>
</evidence>
<dbReference type="AlphaFoldDB" id="A0A9D1HT26"/>
<feature type="domain" description="HTH araC/xylS-type" evidence="4">
    <location>
        <begin position="148"/>
        <end position="245"/>
    </location>
</feature>
<evidence type="ECO:0000259" key="4">
    <source>
        <dbReference type="PROSITE" id="PS01124"/>
    </source>
</evidence>
<evidence type="ECO:0000313" key="6">
    <source>
        <dbReference type="Proteomes" id="UP000824088"/>
    </source>
</evidence>
<reference evidence="5" key="2">
    <citation type="journal article" date="2021" name="PeerJ">
        <title>Extensive microbial diversity within the chicken gut microbiome revealed by metagenomics and culture.</title>
        <authorList>
            <person name="Gilroy R."/>
            <person name="Ravi A."/>
            <person name="Getino M."/>
            <person name="Pursley I."/>
            <person name="Horton D.L."/>
            <person name="Alikhan N.F."/>
            <person name="Baker D."/>
            <person name="Gharbi K."/>
            <person name="Hall N."/>
            <person name="Watson M."/>
            <person name="Adriaenssens E.M."/>
            <person name="Foster-Nyarko E."/>
            <person name="Jarju S."/>
            <person name="Secka A."/>
            <person name="Antonio M."/>
            <person name="Oren A."/>
            <person name="Chaudhuri R.R."/>
            <person name="La Ragione R."/>
            <person name="Hildebrand F."/>
            <person name="Pallen M.J."/>
        </authorList>
    </citation>
    <scope>NUCLEOTIDE SEQUENCE</scope>
    <source>
        <strain evidence="5">1063</strain>
    </source>
</reference>
<dbReference type="InterPro" id="IPR018062">
    <property type="entry name" value="HTH_AraC-typ_CS"/>
</dbReference>
<dbReference type="GO" id="GO:0043565">
    <property type="term" value="F:sequence-specific DNA binding"/>
    <property type="evidence" value="ECO:0007669"/>
    <property type="project" value="InterPro"/>
</dbReference>
<dbReference type="GO" id="GO:0003700">
    <property type="term" value="F:DNA-binding transcription factor activity"/>
    <property type="evidence" value="ECO:0007669"/>
    <property type="project" value="InterPro"/>
</dbReference>
<dbReference type="InterPro" id="IPR050204">
    <property type="entry name" value="AraC_XylS_family_regulators"/>
</dbReference>